<evidence type="ECO:0000313" key="14">
    <source>
        <dbReference type="EMBL" id="KKQ27368.1"/>
    </source>
</evidence>
<sequence>MDKAYEPNLYEDNIYKRWEESGLFNPDNLTNTKGRYVNLLPPPNANGEMHVGHASGYVVMDLLGRYHRMKGEKVLLLPGKDHAGIQSQVVYEKKIKKEQGISRHDLGREKFYNEIFAFCKDRSQYMRSQEKKIGLSADWSREKFTMDPDLVKIVLDTFVQMYNEVDNKGNRLIYRGDRIINWCPRCFTALSDVEVEHEEQMTKLYTFKYSNDFPFTISTTRPETKLGDTAVAVNEKDKRYKKYIGQEFKVDFVGVPLTIKIIPDHEVDMNFGTGALGVTPAHSAVDWEMAQKNNLPIVKVINEQARIYPGFGKFSGLSASEARTAVVEELRANGLLEKEEEYLNNLSVCERCKTPIEPLVSKQWFVNVDHANFSLKKSARKAIEKEEIKIYPERFKDVMLSWIDNVRDWCISRQIWWGPQIPVWYKGDEMVASVDSPGEGWKQDEDTFDTWFSSGQWAYSTLGYPTGKDYQEFYPSDVMIMGRDILPFWAFRMIILGLYCTGEVPFKNLYFTGLVRDENGQKMSKSKGNGIEPIEIINKYGTDAVRLSLLIGNTPGNDLNLGEQKIAGFRNFSNKLWNIARFIMTVIPTEAIRRVEGSLDLARDDKKTLADKWILSKLNEVIKSTSENIEQFNFSQAGEQLRDFTWNELADWYLEIAKIEGEKSEILNYLLNTILKLWHPFMPFVTEQIWTEIYGKDRMLMVERWPVFVASDATTPGKPEGGVAGDFELLKNIITGIRSLRAENKIEPVKKLNAIISAGDKAGLLQENAEIIKVLARLENLQIEESAIKPEGSIGFVESGVEVFVDLSGVVDIEKEKVRLEKEKQELEKYVSGLAGKLSNKEFVNNAPPAVVEKEQHKLNEAKDKLAKVINQLEGLR</sequence>
<dbReference type="Pfam" id="PF00133">
    <property type="entry name" value="tRNA-synt_1"/>
    <property type="match status" value="2"/>
</dbReference>
<comment type="subunit">
    <text evidence="10">Monomer.</text>
</comment>
<feature type="domain" description="Methionyl/Valyl/Leucyl/Isoleucyl-tRNA synthetase anticodon-binding" evidence="12">
    <location>
        <begin position="611"/>
        <end position="755"/>
    </location>
</feature>
<evidence type="ECO:0000259" key="11">
    <source>
        <dbReference type="Pfam" id="PF00133"/>
    </source>
</evidence>
<dbReference type="PROSITE" id="PS00178">
    <property type="entry name" value="AA_TRNA_LIGASE_I"/>
    <property type="match status" value="1"/>
</dbReference>
<dbReference type="Pfam" id="PF08264">
    <property type="entry name" value="Anticodon_1"/>
    <property type="match status" value="1"/>
</dbReference>
<dbReference type="SUPFAM" id="SSF50677">
    <property type="entry name" value="ValRS/IleRS/LeuRS editing domain"/>
    <property type="match status" value="1"/>
</dbReference>
<dbReference type="InterPro" id="IPR033705">
    <property type="entry name" value="Anticodon_Ia_Val"/>
</dbReference>
<accession>A0A0G0G8D6</accession>
<dbReference type="PANTHER" id="PTHR11946:SF93">
    <property type="entry name" value="VALINE--TRNA LIGASE, CHLOROPLASTIC_MITOCHONDRIAL 2"/>
    <property type="match status" value="1"/>
</dbReference>
<evidence type="ECO:0000259" key="13">
    <source>
        <dbReference type="Pfam" id="PF10458"/>
    </source>
</evidence>
<dbReference type="InterPro" id="IPR010978">
    <property type="entry name" value="tRNA-bd_arm"/>
</dbReference>
<comment type="domain">
    <text evidence="10">The C-terminal coiled-coil domain is crucial for aminoacylation activity.</text>
</comment>
<dbReference type="InterPro" id="IPR009008">
    <property type="entry name" value="Val/Leu/Ile-tRNA-synth_edit"/>
</dbReference>
<feature type="domain" description="Aminoacyl-tRNA synthetase class Ia" evidence="11">
    <location>
        <begin position="14"/>
        <end position="429"/>
    </location>
</feature>
<name>A0A0G0G8D6_9BACT</name>
<dbReference type="Gene3D" id="3.90.740.10">
    <property type="entry name" value="Valyl/Leucyl/Isoleucyl-tRNA synthetase, editing domain"/>
    <property type="match status" value="1"/>
</dbReference>
<dbReference type="PANTHER" id="PTHR11946">
    <property type="entry name" value="VALYL-TRNA SYNTHETASES"/>
    <property type="match status" value="1"/>
</dbReference>
<dbReference type="GO" id="GO:0005829">
    <property type="term" value="C:cytosol"/>
    <property type="evidence" value="ECO:0007669"/>
    <property type="project" value="TreeGrafter"/>
</dbReference>
<gene>
    <name evidence="10" type="primary">valS</name>
    <name evidence="14" type="ORF">US42_C0010G0015</name>
</gene>
<dbReference type="Gene3D" id="1.10.287.380">
    <property type="entry name" value="Valyl-tRNA synthetase, C-terminal domain"/>
    <property type="match status" value="1"/>
</dbReference>
<proteinExistence type="inferred from homology"/>
<dbReference type="InterPro" id="IPR002303">
    <property type="entry name" value="Valyl-tRNA_ligase"/>
</dbReference>
<comment type="function">
    <text evidence="10">Catalyzes the attachment of valine to tRNA(Val). As ValRS can inadvertently accommodate and process structurally similar amino acids such as threonine, to avoid such errors, it has a 'posttransfer' editing activity that hydrolyzes mischarged Thr-tRNA(Val) in a tRNA-dependent manner.</text>
</comment>
<keyword evidence="5 10" id="KW-0648">Protein biosynthesis</keyword>
<comment type="domain">
    <text evidence="10">ValRS has two distinct active sites: one for aminoacylation and one for editing. The misactivated threonine is translocated from the active site to the editing site.</text>
</comment>
<evidence type="ECO:0000256" key="5">
    <source>
        <dbReference type="ARBA" id="ARBA00022917"/>
    </source>
</evidence>
<dbReference type="AlphaFoldDB" id="A0A0G0G8D6"/>
<organism evidence="14 15">
    <name type="scientific">Candidatus Magasanikbacteria bacterium GW2011_GWC2_37_14</name>
    <dbReference type="NCBI Taxonomy" id="1619046"/>
    <lineage>
        <taxon>Bacteria</taxon>
        <taxon>Candidatus Magasanikiibacteriota</taxon>
    </lineage>
</organism>
<dbReference type="CDD" id="cd07962">
    <property type="entry name" value="Anticodon_Ia_Val"/>
    <property type="match status" value="1"/>
</dbReference>
<dbReference type="PATRIC" id="fig|1619046.3.peg.695"/>
<evidence type="ECO:0000256" key="1">
    <source>
        <dbReference type="ARBA" id="ARBA00022490"/>
    </source>
</evidence>
<keyword evidence="7 10" id="KW-0030">Aminoacyl-tRNA synthetase</keyword>
<dbReference type="EC" id="6.1.1.9" evidence="10"/>
<dbReference type="PRINTS" id="PR00986">
    <property type="entry name" value="TRNASYNTHVAL"/>
</dbReference>
<dbReference type="GO" id="GO:0002161">
    <property type="term" value="F:aminoacyl-tRNA deacylase activity"/>
    <property type="evidence" value="ECO:0007669"/>
    <property type="project" value="InterPro"/>
</dbReference>
<feature type="domain" description="Valyl-tRNA synthetase tRNA-binding arm" evidence="13">
    <location>
        <begin position="812"/>
        <end position="876"/>
    </location>
</feature>
<protein>
    <recommendedName>
        <fullName evidence="10">Valine--tRNA ligase</fullName>
        <ecNumber evidence="10">6.1.1.9</ecNumber>
    </recommendedName>
    <alternativeName>
        <fullName evidence="10">Valyl-tRNA synthetase</fullName>
        <shortName evidence="10">ValRS</shortName>
    </alternativeName>
</protein>
<dbReference type="FunFam" id="1.10.287.380:FF:000001">
    <property type="entry name" value="Valine--tRNA ligase"/>
    <property type="match status" value="1"/>
</dbReference>
<evidence type="ECO:0000256" key="6">
    <source>
        <dbReference type="ARBA" id="ARBA00023054"/>
    </source>
</evidence>
<keyword evidence="6 10" id="KW-0175">Coiled coil</keyword>
<dbReference type="Pfam" id="PF10458">
    <property type="entry name" value="Val_tRNA-synt_C"/>
    <property type="match status" value="1"/>
</dbReference>
<comment type="caution">
    <text evidence="10">Lacks conserved residue(s) required for the propagation of feature annotation.</text>
</comment>
<dbReference type="InterPro" id="IPR002300">
    <property type="entry name" value="aa-tRNA-synth_Ia"/>
</dbReference>
<feature type="coiled-coil region" evidence="10">
    <location>
        <begin position="810"/>
        <end position="872"/>
    </location>
</feature>
<dbReference type="InterPro" id="IPR037118">
    <property type="entry name" value="Val-tRNA_synth_C_sf"/>
</dbReference>
<comment type="catalytic activity">
    <reaction evidence="8 10">
        <text>tRNA(Val) + L-valine + ATP = L-valyl-tRNA(Val) + AMP + diphosphate</text>
        <dbReference type="Rhea" id="RHEA:10704"/>
        <dbReference type="Rhea" id="RHEA-COMP:9672"/>
        <dbReference type="Rhea" id="RHEA-COMP:9708"/>
        <dbReference type="ChEBI" id="CHEBI:30616"/>
        <dbReference type="ChEBI" id="CHEBI:33019"/>
        <dbReference type="ChEBI" id="CHEBI:57762"/>
        <dbReference type="ChEBI" id="CHEBI:78442"/>
        <dbReference type="ChEBI" id="CHEBI:78537"/>
        <dbReference type="ChEBI" id="CHEBI:456215"/>
        <dbReference type="EC" id="6.1.1.9"/>
    </reaction>
</comment>
<evidence type="ECO:0000256" key="4">
    <source>
        <dbReference type="ARBA" id="ARBA00022840"/>
    </source>
</evidence>
<dbReference type="InterPro" id="IPR019499">
    <property type="entry name" value="Val-tRNA_synth_tRNA-bd"/>
</dbReference>
<comment type="similarity">
    <text evidence="9 10">Belongs to the class-I aminoacyl-tRNA synthetase family. ValS type 1 subfamily.</text>
</comment>
<dbReference type="CDD" id="cd00817">
    <property type="entry name" value="ValRS_core"/>
    <property type="match status" value="1"/>
</dbReference>
<keyword evidence="4 10" id="KW-0067">ATP-binding</keyword>
<dbReference type="NCBIfam" id="TIGR00422">
    <property type="entry name" value="valS"/>
    <property type="match status" value="1"/>
</dbReference>
<keyword evidence="1 10" id="KW-0963">Cytoplasm</keyword>
<dbReference type="HAMAP" id="MF_02004">
    <property type="entry name" value="Val_tRNA_synth_type1"/>
    <property type="match status" value="1"/>
</dbReference>
<comment type="subcellular location">
    <subcellularLocation>
        <location evidence="10">Cytoplasm</location>
    </subcellularLocation>
</comment>
<evidence type="ECO:0000256" key="2">
    <source>
        <dbReference type="ARBA" id="ARBA00022598"/>
    </source>
</evidence>
<comment type="caution">
    <text evidence="14">The sequence shown here is derived from an EMBL/GenBank/DDBJ whole genome shotgun (WGS) entry which is preliminary data.</text>
</comment>
<dbReference type="Gene3D" id="1.10.730.10">
    <property type="entry name" value="Isoleucyl-tRNA Synthetase, Domain 1"/>
    <property type="match status" value="1"/>
</dbReference>
<dbReference type="InterPro" id="IPR013155">
    <property type="entry name" value="M/V/L/I-tRNA-synth_anticd-bd"/>
</dbReference>
<dbReference type="SUPFAM" id="SSF46589">
    <property type="entry name" value="tRNA-binding arm"/>
    <property type="match status" value="1"/>
</dbReference>
<dbReference type="GO" id="GO:0004832">
    <property type="term" value="F:valine-tRNA ligase activity"/>
    <property type="evidence" value="ECO:0007669"/>
    <property type="project" value="UniProtKB-UniRule"/>
</dbReference>
<feature type="domain" description="Aminoacyl-tRNA synthetase class Ia" evidence="11">
    <location>
        <begin position="434"/>
        <end position="561"/>
    </location>
</feature>
<keyword evidence="2 10" id="KW-0436">Ligase</keyword>
<dbReference type="STRING" id="1619046.US42_C0010G0015"/>
<evidence type="ECO:0000256" key="7">
    <source>
        <dbReference type="ARBA" id="ARBA00023146"/>
    </source>
</evidence>
<dbReference type="SUPFAM" id="SSF52374">
    <property type="entry name" value="Nucleotidylyl transferase"/>
    <property type="match status" value="1"/>
</dbReference>
<dbReference type="InterPro" id="IPR014729">
    <property type="entry name" value="Rossmann-like_a/b/a_fold"/>
</dbReference>
<dbReference type="Proteomes" id="UP000034849">
    <property type="component" value="Unassembled WGS sequence"/>
</dbReference>
<evidence type="ECO:0000256" key="10">
    <source>
        <dbReference type="HAMAP-Rule" id="MF_02004"/>
    </source>
</evidence>
<reference evidence="14 15" key="1">
    <citation type="journal article" date="2015" name="Nature">
        <title>rRNA introns, odd ribosomes, and small enigmatic genomes across a large radiation of phyla.</title>
        <authorList>
            <person name="Brown C.T."/>
            <person name="Hug L.A."/>
            <person name="Thomas B.C."/>
            <person name="Sharon I."/>
            <person name="Castelle C.J."/>
            <person name="Singh A."/>
            <person name="Wilkins M.J."/>
            <person name="Williams K.H."/>
            <person name="Banfield J.F."/>
        </authorList>
    </citation>
    <scope>NUCLEOTIDE SEQUENCE [LARGE SCALE GENOMIC DNA]</scope>
</reference>
<feature type="binding site" evidence="10">
    <location>
        <position position="525"/>
    </location>
    <ligand>
        <name>ATP</name>
        <dbReference type="ChEBI" id="CHEBI:30616"/>
    </ligand>
</feature>
<evidence type="ECO:0000256" key="3">
    <source>
        <dbReference type="ARBA" id="ARBA00022741"/>
    </source>
</evidence>
<dbReference type="GO" id="GO:0005524">
    <property type="term" value="F:ATP binding"/>
    <property type="evidence" value="ECO:0007669"/>
    <property type="project" value="UniProtKB-UniRule"/>
</dbReference>
<dbReference type="GO" id="GO:0006438">
    <property type="term" value="P:valyl-tRNA aminoacylation"/>
    <property type="evidence" value="ECO:0007669"/>
    <property type="project" value="UniProtKB-UniRule"/>
</dbReference>
<keyword evidence="3 10" id="KW-0547">Nucleotide-binding</keyword>
<dbReference type="SUPFAM" id="SSF47323">
    <property type="entry name" value="Anticodon-binding domain of a subclass of class I aminoacyl-tRNA synthetases"/>
    <property type="match status" value="1"/>
</dbReference>
<dbReference type="NCBIfam" id="NF004349">
    <property type="entry name" value="PRK05729.1"/>
    <property type="match status" value="1"/>
</dbReference>
<evidence type="ECO:0000256" key="9">
    <source>
        <dbReference type="ARBA" id="ARBA00060830"/>
    </source>
</evidence>
<dbReference type="InterPro" id="IPR001412">
    <property type="entry name" value="aa-tRNA-synth_I_CS"/>
</dbReference>
<evidence type="ECO:0000259" key="12">
    <source>
        <dbReference type="Pfam" id="PF08264"/>
    </source>
</evidence>
<dbReference type="Gene3D" id="3.40.50.620">
    <property type="entry name" value="HUPs"/>
    <property type="match status" value="3"/>
</dbReference>
<dbReference type="InterPro" id="IPR009080">
    <property type="entry name" value="tRNAsynth_Ia_anticodon-bd"/>
</dbReference>
<feature type="short sequence motif" description="'KMSKS' region" evidence="10">
    <location>
        <begin position="522"/>
        <end position="526"/>
    </location>
</feature>
<dbReference type="EMBL" id="LBSX01000010">
    <property type="protein sequence ID" value="KKQ27368.1"/>
    <property type="molecule type" value="Genomic_DNA"/>
</dbReference>
<evidence type="ECO:0000313" key="15">
    <source>
        <dbReference type="Proteomes" id="UP000034849"/>
    </source>
</evidence>
<evidence type="ECO:0000256" key="8">
    <source>
        <dbReference type="ARBA" id="ARBA00047552"/>
    </source>
</evidence>